<reference evidence="10" key="1">
    <citation type="submission" date="2020-09" db="EMBL/GenBank/DDBJ databases">
        <title>Pelagicoccus enzymogenes sp. nov. with an EPS production, isolated from marine sediment.</title>
        <authorList>
            <person name="Feng X."/>
        </authorList>
    </citation>
    <scope>NUCLEOTIDE SEQUENCE</scope>
    <source>
        <strain evidence="10">NFK12</strain>
    </source>
</reference>
<keyword evidence="3" id="KW-0479">Metal-binding</keyword>
<feature type="signal peptide" evidence="8">
    <location>
        <begin position="1"/>
        <end position="23"/>
    </location>
</feature>
<dbReference type="RefSeq" id="WP_191616656.1">
    <property type="nucleotide sequence ID" value="NZ_JACYFG010000009.1"/>
</dbReference>
<dbReference type="Gene3D" id="3.40.720.10">
    <property type="entry name" value="Alkaline Phosphatase, subunit A"/>
    <property type="match status" value="1"/>
</dbReference>
<dbReference type="GO" id="GO:0046872">
    <property type="term" value="F:metal ion binding"/>
    <property type="evidence" value="ECO:0007669"/>
    <property type="project" value="UniProtKB-KW"/>
</dbReference>
<proteinExistence type="inferred from homology"/>
<dbReference type="Pfam" id="PF00884">
    <property type="entry name" value="Sulfatase"/>
    <property type="match status" value="1"/>
</dbReference>
<dbReference type="EMBL" id="JACYFG010000009">
    <property type="protein sequence ID" value="MBD5779516.1"/>
    <property type="molecule type" value="Genomic_DNA"/>
</dbReference>
<dbReference type="InterPro" id="IPR035874">
    <property type="entry name" value="IDS"/>
</dbReference>
<keyword evidence="4 8" id="KW-0732">Signal</keyword>
<name>A0A927F875_9BACT</name>
<feature type="compositionally biased region" description="Basic and acidic residues" evidence="7">
    <location>
        <begin position="137"/>
        <end position="156"/>
    </location>
</feature>
<evidence type="ECO:0000256" key="1">
    <source>
        <dbReference type="ARBA" id="ARBA00001913"/>
    </source>
</evidence>
<evidence type="ECO:0000256" key="4">
    <source>
        <dbReference type="ARBA" id="ARBA00022729"/>
    </source>
</evidence>
<sequence length="462" mass="51307">MKSPLPLLMLACLCPLAPVSVRAGEEHSRHNILFIAVDDLRPELGAYGAAHIQSPHIDQLASESLLFEQAYCMVATCGASRSSMLTGVRPTKDRFVTHNAYAHKDAPWAVPLNTHFKNAGYHAISLGKVYHHKDDHEDGWSEKPWKSDRPKFHDSAKASGPRGDPIESANVDDAFYGDGDLALQAIKKLEERSADPETPFLLAVGFAKPHLPFVAPQKYWELYPPESIQLPQNYSSPANAPQESLHKFGELRNYNGIPKQGPVSDAQALELIRGYYACVSYVDAQIGKILQALQQLQLDDNTIVVLWGDHGWNLGDHSLWCKHSVYESSLHIPLLLKAPGFTPGRTSGLTESIDIYPTLCELAGVPIPHSVEGKSFVPLLRDPSRPWAEVAASRFGRGDSIRTSQYRYSEYIDSKGEFTARMLYDHEADPLENKNIAEQKSLQDTVSRLSSKLHQAMQATHD</sequence>
<dbReference type="PANTHER" id="PTHR45953:SF1">
    <property type="entry name" value="IDURONATE 2-SULFATASE"/>
    <property type="match status" value="1"/>
</dbReference>
<dbReference type="InterPro" id="IPR000917">
    <property type="entry name" value="Sulfatase_N"/>
</dbReference>
<accession>A0A927F875</accession>
<comment type="caution">
    <text evidence="10">The sequence shown here is derived from an EMBL/GenBank/DDBJ whole genome shotgun (WGS) entry which is preliminary data.</text>
</comment>
<feature type="chain" id="PRO_5037229944" evidence="8">
    <location>
        <begin position="24"/>
        <end position="462"/>
    </location>
</feature>
<keyword evidence="6" id="KW-0106">Calcium</keyword>
<dbReference type="PANTHER" id="PTHR45953">
    <property type="entry name" value="IDURONATE 2-SULFATASE"/>
    <property type="match status" value="1"/>
</dbReference>
<dbReference type="InterPro" id="IPR017850">
    <property type="entry name" value="Alkaline_phosphatase_core_sf"/>
</dbReference>
<feature type="region of interest" description="Disordered" evidence="7">
    <location>
        <begin position="137"/>
        <end position="171"/>
    </location>
</feature>
<gene>
    <name evidence="10" type="ORF">IEN85_08420</name>
</gene>
<evidence type="ECO:0000256" key="7">
    <source>
        <dbReference type="SAM" id="MobiDB-lite"/>
    </source>
</evidence>
<protein>
    <submittedName>
        <fullName evidence="10">Sulfatase</fullName>
    </submittedName>
</protein>
<dbReference type="AlphaFoldDB" id="A0A927F875"/>
<keyword evidence="11" id="KW-1185">Reference proteome</keyword>
<evidence type="ECO:0000313" key="11">
    <source>
        <dbReference type="Proteomes" id="UP000622317"/>
    </source>
</evidence>
<dbReference type="CDD" id="cd16030">
    <property type="entry name" value="iduronate-2-sulfatase"/>
    <property type="match status" value="1"/>
</dbReference>
<evidence type="ECO:0000256" key="3">
    <source>
        <dbReference type="ARBA" id="ARBA00022723"/>
    </source>
</evidence>
<evidence type="ECO:0000256" key="5">
    <source>
        <dbReference type="ARBA" id="ARBA00022801"/>
    </source>
</evidence>
<dbReference type="GO" id="GO:0004423">
    <property type="term" value="F:iduronate-2-sulfatase activity"/>
    <property type="evidence" value="ECO:0007669"/>
    <property type="project" value="InterPro"/>
</dbReference>
<feature type="domain" description="Sulfatase N-terminal" evidence="9">
    <location>
        <begin position="31"/>
        <end position="365"/>
    </location>
</feature>
<dbReference type="SUPFAM" id="SSF53649">
    <property type="entry name" value="Alkaline phosphatase-like"/>
    <property type="match status" value="1"/>
</dbReference>
<evidence type="ECO:0000313" key="10">
    <source>
        <dbReference type="EMBL" id="MBD5779516.1"/>
    </source>
</evidence>
<organism evidence="10 11">
    <name type="scientific">Pelagicoccus enzymogenes</name>
    <dbReference type="NCBI Taxonomy" id="2773457"/>
    <lineage>
        <taxon>Bacteria</taxon>
        <taxon>Pseudomonadati</taxon>
        <taxon>Verrucomicrobiota</taxon>
        <taxon>Opitutia</taxon>
        <taxon>Puniceicoccales</taxon>
        <taxon>Pelagicoccaceae</taxon>
        <taxon>Pelagicoccus</taxon>
    </lineage>
</organism>
<comment type="similarity">
    <text evidence="2">Belongs to the sulfatase family.</text>
</comment>
<comment type="cofactor">
    <cofactor evidence="1">
        <name>Ca(2+)</name>
        <dbReference type="ChEBI" id="CHEBI:29108"/>
    </cofactor>
</comment>
<dbReference type="GO" id="GO:0005737">
    <property type="term" value="C:cytoplasm"/>
    <property type="evidence" value="ECO:0007669"/>
    <property type="project" value="TreeGrafter"/>
</dbReference>
<dbReference type="Proteomes" id="UP000622317">
    <property type="component" value="Unassembled WGS sequence"/>
</dbReference>
<keyword evidence="5" id="KW-0378">Hydrolase</keyword>
<evidence type="ECO:0000259" key="9">
    <source>
        <dbReference type="Pfam" id="PF00884"/>
    </source>
</evidence>
<evidence type="ECO:0000256" key="8">
    <source>
        <dbReference type="SAM" id="SignalP"/>
    </source>
</evidence>
<evidence type="ECO:0000256" key="2">
    <source>
        <dbReference type="ARBA" id="ARBA00008779"/>
    </source>
</evidence>
<evidence type="ECO:0000256" key="6">
    <source>
        <dbReference type="ARBA" id="ARBA00022837"/>
    </source>
</evidence>